<dbReference type="Gene3D" id="1.20.1630.10">
    <property type="entry name" value="Formate dehydrogenase/DMSO reductase domain"/>
    <property type="match status" value="1"/>
</dbReference>
<evidence type="ECO:0000256" key="2">
    <source>
        <dbReference type="ARBA" id="ARBA00008929"/>
    </source>
</evidence>
<keyword evidence="4" id="KW-0812">Transmembrane</keyword>
<keyword evidence="6" id="KW-0472">Membrane</keyword>
<name>A0A6M8J7L6_9ACTN</name>
<organism evidence="7 8">
    <name type="scientific">Berryella wangjianweii</name>
    <dbReference type="NCBI Taxonomy" id="2734634"/>
    <lineage>
        <taxon>Bacteria</taxon>
        <taxon>Bacillati</taxon>
        <taxon>Actinomycetota</taxon>
        <taxon>Coriobacteriia</taxon>
        <taxon>Eggerthellales</taxon>
        <taxon>Eggerthellaceae</taxon>
        <taxon>Berryella</taxon>
    </lineage>
</organism>
<evidence type="ECO:0000313" key="7">
    <source>
        <dbReference type="EMBL" id="QKF06912.1"/>
    </source>
</evidence>
<dbReference type="EMBL" id="CP053716">
    <property type="protein sequence ID" value="QKF06912.1"/>
    <property type="molecule type" value="Genomic_DNA"/>
</dbReference>
<evidence type="ECO:0000256" key="6">
    <source>
        <dbReference type="ARBA" id="ARBA00023136"/>
    </source>
</evidence>
<dbReference type="Pfam" id="PF03916">
    <property type="entry name" value="NrfD"/>
    <property type="match status" value="1"/>
</dbReference>
<dbReference type="KEGG" id="bwa:HLV38_01325"/>
<evidence type="ECO:0000256" key="4">
    <source>
        <dbReference type="ARBA" id="ARBA00022692"/>
    </source>
</evidence>
<keyword evidence="3" id="KW-1003">Cell membrane</keyword>
<dbReference type="InterPro" id="IPR005614">
    <property type="entry name" value="NrfD-like"/>
</dbReference>
<dbReference type="PANTHER" id="PTHR34856:SF2">
    <property type="entry name" value="PROTEIN NRFD"/>
    <property type="match status" value="1"/>
</dbReference>
<sequence length="286" mass="29949">MVWGPIIAGYLFLAGAGAGAFLASAYLDLKGYDSRWMKLGGRVLALAFLGIGLILLMIDAEAGLKNPLRFFYLVMNPASVMTIGVYCICVFMPVAFVVALLDFLRKPVPKALNYVGCAAALAVAGYTGFLLGVVNTYPLWNNTVLPVLFVLSALTAGLSSVALVGLFAERAVLAKVHEFSRFHLALAIGEAIALFALCVIVHSTSVEGAASVASMLTGQYAGLFWLGIVLVGIVVPGVVSAIEMRSANHETPAALGMSLVAEVSGLVGSFCLRLIVVLAALPLIIQ</sequence>
<dbReference type="InterPro" id="IPR052049">
    <property type="entry name" value="Electron_transfer_protein"/>
</dbReference>
<reference evidence="8" key="1">
    <citation type="submission" date="2020-05" db="EMBL/GenBank/DDBJ databases">
        <title>Novel species in genus Nocardioides.</title>
        <authorList>
            <person name="Zhang G."/>
        </authorList>
    </citation>
    <scope>NUCLEOTIDE SEQUENCE [LARGE SCALE GENOMIC DNA]</scope>
    <source>
        <strain evidence="8">zg-1050</strain>
    </source>
</reference>
<gene>
    <name evidence="7" type="primary">nrfD</name>
    <name evidence="7" type="ORF">HLV38_01325</name>
</gene>
<dbReference type="PANTHER" id="PTHR34856">
    <property type="entry name" value="PROTEIN NRFD"/>
    <property type="match status" value="1"/>
</dbReference>
<evidence type="ECO:0000256" key="3">
    <source>
        <dbReference type="ARBA" id="ARBA00022475"/>
    </source>
</evidence>
<keyword evidence="5" id="KW-1133">Transmembrane helix</keyword>
<dbReference type="AlphaFoldDB" id="A0A6M8J7L6"/>
<dbReference type="GO" id="GO:0005886">
    <property type="term" value="C:plasma membrane"/>
    <property type="evidence" value="ECO:0007669"/>
    <property type="project" value="UniProtKB-SubCell"/>
</dbReference>
<evidence type="ECO:0000256" key="5">
    <source>
        <dbReference type="ARBA" id="ARBA00022989"/>
    </source>
</evidence>
<protein>
    <submittedName>
        <fullName evidence="7">Polysulfide reductase NrfD</fullName>
    </submittedName>
</protein>
<comment type="subcellular location">
    <subcellularLocation>
        <location evidence="1">Cell membrane</location>
        <topology evidence="1">Multi-pass membrane protein</topology>
    </subcellularLocation>
</comment>
<evidence type="ECO:0000256" key="1">
    <source>
        <dbReference type="ARBA" id="ARBA00004651"/>
    </source>
</evidence>
<accession>A0A6M8J7L6</accession>
<keyword evidence="8" id="KW-1185">Reference proteome</keyword>
<dbReference type="Proteomes" id="UP000503297">
    <property type="component" value="Chromosome"/>
</dbReference>
<dbReference type="RefSeq" id="WP_172165604.1">
    <property type="nucleotide sequence ID" value="NZ_CP053716.1"/>
</dbReference>
<evidence type="ECO:0000313" key="8">
    <source>
        <dbReference type="Proteomes" id="UP000503297"/>
    </source>
</evidence>
<proteinExistence type="inferred from homology"/>
<comment type="similarity">
    <text evidence="2">Belongs to the NrfD family.</text>
</comment>